<dbReference type="CDD" id="cd03320">
    <property type="entry name" value="OSBS"/>
    <property type="match status" value="1"/>
</dbReference>
<dbReference type="EC" id="4.2.1.113" evidence="4"/>
<dbReference type="PANTHER" id="PTHR48073:SF2">
    <property type="entry name" value="O-SUCCINYLBENZOATE SYNTHASE"/>
    <property type="match status" value="1"/>
</dbReference>
<dbReference type="InterPro" id="IPR010196">
    <property type="entry name" value="OSB_synthase_MenC1"/>
</dbReference>
<gene>
    <name evidence="4" type="primary">menC</name>
    <name evidence="6" type="ORF">IF651_10565</name>
</gene>
<reference evidence="6" key="2">
    <citation type="submission" date="2020-09" db="EMBL/GenBank/DDBJ databases">
        <authorList>
            <person name="Yu Y."/>
        </authorList>
    </citation>
    <scope>NUCLEOTIDE SEQUENCE</scope>
    <source>
        <strain evidence="6">KCTC 49039</strain>
    </source>
</reference>
<dbReference type="SFLD" id="SFLDG00180">
    <property type="entry name" value="muconate_cycloisomerase"/>
    <property type="match status" value="1"/>
</dbReference>
<evidence type="ECO:0000313" key="7">
    <source>
        <dbReference type="Proteomes" id="UP000610846"/>
    </source>
</evidence>
<dbReference type="SUPFAM" id="SSF51604">
    <property type="entry name" value="Enolase C-terminal domain-like"/>
    <property type="match status" value="1"/>
</dbReference>
<proteinExistence type="inferred from homology"/>
<dbReference type="Pfam" id="PF13378">
    <property type="entry name" value="MR_MLE_C"/>
    <property type="match status" value="1"/>
</dbReference>
<feature type="binding site" evidence="4">
    <location>
        <position position="166"/>
    </location>
    <ligand>
        <name>Mg(2+)</name>
        <dbReference type="ChEBI" id="CHEBI:18420"/>
    </ligand>
</feature>
<dbReference type="SFLD" id="SFLDF00009">
    <property type="entry name" value="o-succinylbenzoate_synthase"/>
    <property type="match status" value="1"/>
</dbReference>
<dbReference type="GO" id="GO:0009234">
    <property type="term" value="P:menaquinone biosynthetic process"/>
    <property type="evidence" value="ECO:0007669"/>
    <property type="project" value="UniProtKB-UniRule"/>
</dbReference>
<dbReference type="GO" id="GO:0043748">
    <property type="term" value="F:O-succinylbenzoate synthase activity"/>
    <property type="evidence" value="ECO:0007669"/>
    <property type="project" value="UniProtKB-EC"/>
</dbReference>
<dbReference type="PANTHER" id="PTHR48073">
    <property type="entry name" value="O-SUCCINYLBENZOATE SYNTHASE-RELATED"/>
    <property type="match status" value="1"/>
</dbReference>
<comment type="pathway">
    <text evidence="4">Quinol/quinone metabolism; menaquinone biosynthesis.</text>
</comment>
<keyword evidence="2 4" id="KW-0460">Magnesium</keyword>
<feature type="active site" description="Proton donor" evidence="4">
    <location>
        <position position="102"/>
    </location>
</feature>
<comment type="similarity">
    <text evidence="4">Belongs to the mandelate racemase/muconate lactonizing enzyme family. MenC type 1 subfamily.</text>
</comment>
<dbReference type="InterPro" id="IPR013342">
    <property type="entry name" value="Mandelate_racemase_C"/>
</dbReference>
<dbReference type="SMART" id="SM00922">
    <property type="entry name" value="MR_MLE"/>
    <property type="match status" value="1"/>
</dbReference>
<evidence type="ECO:0000256" key="1">
    <source>
        <dbReference type="ARBA" id="ARBA00022723"/>
    </source>
</evidence>
<dbReference type="Gene3D" id="3.20.20.120">
    <property type="entry name" value="Enolase-like C-terminal domain"/>
    <property type="match status" value="1"/>
</dbReference>
<keyword evidence="3 4" id="KW-0456">Lyase</keyword>
<name>A0A927J0A4_9MICO</name>
<feature type="binding site" evidence="4">
    <location>
        <position position="193"/>
    </location>
    <ligand>
        <name>Mg(2+)</name>
        <dbReference type="ChEBI" id="CHEBI:18420"/>
    </ligand>
</feature>
<evidence type="ECO:0000256" key="3">
    <source>
        <dbReference type="ARBA" id="ARBA00023239"/>
    </source>
</evidence>
<comment type="cofactor">
    <cofactor evidence="4">
        <name>a divalent metal cation</name>
        <dbReference type="ChEBI" id="CHEBI:60240"/>
    </cofactor>
</comment>
<keyword evidence="7" id="KW-1185">Reference proteome</keyword>
<evidence type="ECO:0000256" key="4">
    <source>
        <dbReference type="HAMAP-Rule" id="MF_00470"/>
    </source>
</evidence>
<evidence type="ECO:0000313" key="6">
    <source>
        <dbReference type="EMBL" id="MBD8079496.1"/>
    </source>
</evidence>
<keyword evidence="4" id="KW-0474">Menaquinone biosynthesis</keyword>
<dbReference type="EMBL" id="JACYHB010000007">
    <property type="protein sequence ID" value="MBD8079496.1"/>
    <property type="molecule type" value="Genomic_DNA"/>
</dbReference>
<dbReference type="Proteomes" id="UP000610846">
    <property type="component" value="Unassembled WGS sequence"/>
</dbReference>
<dbReference type="NCBIfam" id="NF002782">
    <property type="entry name" value="PRK02901.1"/>
    <property type="match status" value="1"/>
</dbReference>
<comment type="catalytic activity">
    <reaction evidence="4">
        <text>(1R,6R)-6-hydroxy-2-succinyl-cyclohexa-2,4-diene-1-carboxylate = 2-succinylbenzoate + H2O</text>
        <dbReference type="Rhea" id="RHEA:10196"/>
        <dbReference type="ChEBI" id="CHEBI:15377"/>
        <dbReference type="ChEBI" id="CHEBI:18325"/>
        <dbReference type="ChEBI" id="CHEBI:58689"/>
        <dbReference type="EC" id="4.2.1.113"/>
    </reaction>
</comment>
<dbReference type="SFLD" id="SFLDS00001">
    <property type="entry name" value="Enolase"/>
    <property type="match status" value="1"/>
</dbReference>
<feature type="domain" description="Mandelate racemase/muconate lactonizing enzyme C-terminal" evidence="5">
    <location>
        <begin position="83"/>
        <end position="185"/>
    </location>
</feature>
<dbReference type="HAMAP" id="MF_00470">
    <property type="entry name" value="MenC_1"/>
    <property type="match status" value="1"/>
</dbReference>
<comment type="function">
    <text evidence="4">Converts 2-succinyl-6-hydroxy-2,4-cyclohexadiene-1-carboxylate (SHCHC) to 2-succinylbenzoate (OSB).</text>
</comment>
<feature type="binding site" evidence="4">
    <location>
        <position position="138"/>
    </location>
    <ligand>
        <name>Mg(2+)</name>
        <dbReference type="ChEBI" id="CHEBI:18420"/>
    </ligand>
</feature>
<dbReference type="RefSeq" id="WP_191829071.1">
    <property type="nucleotide sequence ID" value="NZ_JACYHB010000007.1"/>
</dbReference>
<dbReference type="Pfam" id="PF18374">
    <property type="entry name" value="Enolase_like_N"/>
    <property type="match status" value="1"/>
</dbReference>
<reference evidence="6" key="1">
    <citation type="journal article" date="2018" name="Curr. Microbiol.">
        <title>Cellulosimicrobium arenosum sp. nov., Isolated from Marine Sediment Sand.</title>
        <authorList>
            <person name="Oh M."/>
            <person name="Kim J.H."/>
            <person name="Yoon J.H."/>
            <person name="Schumann P."/>
            <person name="Kim W."/>
        </authorList>
    </citation>
    <scope>NUCLEOTIDE SEQUENCE</scope>
    <source>
        <strain evidence="6">KCTC 49039</strain>
    </source>
</reference>
<sequence>MPDPRATVVYRTALTTRFRGLDSRDGVLVRGDAGWGEFSPFWDYDDAECVPWLRAAREGADDGWPTPVRDHVPVNVTVPAVGPDRAREIVAGSRGCRTAKVKVAQRGSGGDLEPLSAEIARLEAVRDALGSGGRVRVDANGAWDVDEALRRLPHLDRAAGGLEYVEQPCADVAGLAAVRRGQRGDAAVPVAADESIRRAEDPLAVVRADGADVVVLKVQPLGGVRACLELAELVGLPVVVSSALESSVGIAAGVALAAALPELPYACGLATVQLFADDVTDHPLLPVDGALPVRAAEPTRAALGATAADPATEDRWRDRLARVAARAGRPTVGPAR</sequence>
<comment type="caution">
    <text evidence="6">The sequence shown here is derived from an EMBL/GenBank/DDBJ whole genome shotgun (WGS) entry which is preliminary data.</text>
</comment>
<dbReference type="InterPro" id="IPR029065">
    <property type="entry name" value="Enolase_C-like"/>
</dbReference>
<organism evidence="6 7">
    <name type="scientific">Cellulosimicrobium arenosum</name>
    <dbReference type="NCBI Taxonomy" id="2708133"/>
    <lineage>
        <taxon>Bacteria</taxon>
        <taxon>Bacillati</taxon>
        <taxon>Actinomycetota</taxon>
        <taxon>Actinomycetes</taxon>
        <taxon>Micrococcales</taxon>
        <taxon>Promicromonosporaceae</taxon>
        <taxon>Cellulosimicrobium</taxon>
    </lineage>
</organism>
<dbReference type="GO" id="GO:0000287">
    <property type="term" value="F:magnesium ion binding"/>
    <property type="evidence" value="ECO:0007669"/>
    <property type="project" value="UniProtKB-UniRule"/>
</dbReference>
<protein>
    <recommendedName>
        <fullName evidence="4">o-succinylbenzoate synthase</fullName>
        <shortName evidence="4">OSB synthase</shortName>
        <shortName evidence="4">OSBS</shortName>
        <ecNumber evidence="4">4.2.1.113</ecNumber>
    </recommendedName>
    <alternativeName>
        <fullName evidence="4">4-(2'-carboxyphenyl)-4-oxybutyric acid synthase</fullName>
    </alternativeName>
    <alternativeName>
        <fullName evidence="4">o-succinylbenzoic acid synthase</fullName>
    </alternativeName>
</protein>
<comment type="pathway">
    <text evidence="4">Quinol/quinone metabolism; 1,4-dihydroxy-2-naphthoate biosynthesis; 1,4-dihydroxy-2-naphthoate from chorismate: step 4/7.</text>
</comment>
<dbReference type="AlphaFoldDB" id="A0A927J0A4"/>
<evidence type="ECO:0000259" key="5">
    <source>
        <dbReference type="SMART" id="SM00922"/>
    </source>
</evidence>
<feature type="active site" description="Proton acceptor" evidence="4">
    <location>
        <position position="217"/>
    </location>
</feature>
<accession>A0A927J0A4</accession>
<evidence type="ECO:0000256" key="2">
    <source>
        <dbReference type="ARBA" id="ARBA00022842"/>
    </source>
</evidence>
<dbReference type="InterPro" id="IPR036849">
    <property type="entry name" value="Enolase-like_C_sf"/>
</dbReference>
<keyword evidence="1 4" id="KW-0479">Metal-binding</keyword>